<evidence type="ECO:0000313" key="2">
    <source>
        <dbReference type="Proteomes" id="UP001219956"/>
    </source>
</evidence>
<protein>
    <submittedName>
        <fullName evidence="1">Uncharacterized protein</fullName>
    </submittedName>
</protein>
<name>A0ABT5IX02_9NEIS</name>
<evidence type="ECO:0000313" key="1">
    <source>
        <dbReference type="EMBL" id="MDC7717097.1"/>
    </source>
</evidence>
<keyword evidence="2" id="KW-1185">Reference proteome</keyword>
<reference evidence="1 2" key="1">
    <citation type="submission" date="2023-01" db="EMBL/GenBank/DDBJ databases">
        <title>Novel species of the genus Vogesella isolated from rivers.</title>
        <authorList>
            <person name="Lu H."/>
        </authorList>
    </citation>
    <scope>NUCLEOTIDE SEQUENCE [LARGE SCALE GENOMIC DNA]</scope>
    <source>
        <strain evidence="1 2">DC21W</strain>
    </source>
</reference>
<proteinExistence type="predicted"/>
<dbReference type="EMBL" id="JAQQLF010000008">
    <property type="protein sequence ID" value="MDC7717097.1"/>
    <property type="molecule type" value="Genomic_DNA"/>
</dbReference>
<comment type="caution">
    <text evidence="1">The sequence shown here is derived from an EMBL/GenBank/DDBJ whole genome shotgun (WGS) entry which is preliminary data.</text>
</comment>
<dbReference type="RefSeq" id="WP_272751446.1">
    <property type="nucleotide sequence ID" value="NZ_JAQQLF010000008.1"/>
</dbReference>
<gene>
    <name evidence="1" type="ORF">PQU95_07685</name>
</gene>
<accession>A0ABT5IX02</accession>
<dbReference type="Proteomes" id="UP001219956">
    <property type="component" value="Unassembled WGS sequence"/>
</dbReference>
<organism evidence="1 2">
    <name type="scientific">Vogesella aquatica</name>
    <dbReference type="NCBI Taxonomy" id="2984206"/>
    <lineage>
        <taxon>Bacteria</taxon>
        <taxon>Pseudomonadati</taxon>
        <taxon>Pseudomonadota</taxon>
        <taxon>Betaproteobacteria</taxon>
        <taxon>Neisseriales</taxon>
        <taxon>Chromobacteriaceae</taxon>
        <taxon>Vogesella</taxon>
    </lineage>
</organism>
<sequence>MNPIDAERTGRLLAEEQRLLAEAVSPPASVMLFALLPLQLAEWHAHTGTTPC</sequence>